<dbReference type="HAMAP" id="MF_00148">
    <property type="entry name" value="UDG"/>
    <property type="match status" value="1"/>
</dbReference>
<feature type="domain" description="Uracil-DNA glycosylase-like" evidence="12">
    <location>
        <begin position="63"/>
        <end position="231"/>
    </location>
</feature>
<evidence type="ECO:0000256" key="2">
    <source>
        <dbReference type="ARBA" id="ARBA00002631"/>
    </source>
</evidence>
<evidence type="ECO:0000256" key="6">
    <source>
        <dbReference type="ARBA" id="ARBA00022763"/>
    </source>
</evidence>
<comment type="similarity">
    <text evidence="3 9 11">Belongs to the uracil-DNA glycosylase (UDG) superfamily. UNG family.</text>
</comment>
<dbReference type="NCBIfam" id="NF003591">
    <property type="entry name" value="PRK05254.1-4"/>
    <property type="match status" value="1"/>
</dbReference>
<dbReference type="InterPro" id="IPR005122">
    <property type="entry name" value="Uracil-DNA_glycosylase-like"/>
</dbReference>
<dbReference type="GO" id="GO:0004844">
    <property type="term" value="F:uracil DNA N-glycosylase activity"/>
    <property type="evidence" value="ECO:0007669"/>
    <property type="project" value="UniProtKB-UniRule"/>
</dbReference>
<dbReference type="OrthoDB" id="9804372at2"/>
<evidence type="ECO:0000256" key="4">
    <source>
        <dbReference type="ARBA" id="ARBA00012030"/>
    </source>
</evidence>
<evidence type="ECO:0000313" key="14">
    <source>
        <dbReference type="Proteomes" id="UP000193427"/>
    </source>
</evidence>
<keyword evidence="14" id="KW-1185">Reference proteome</keyword>
<dbReference type="NCBIfam" id="TIGR00628">
    <property type="entry name" value="ung"/>
    <property type="match status" value="1"/>
</dbReference>
<dbReference type="PROSITE" id="PS00130">
    <property type="entry name" value="U_DNA_GLYCOSYLASE"/>
    <property type="match status" value="1"/>
</dbReference>
<name>A0A1W6LHE0_9BURK</name>
<dbReference type="SMART" id="SM00986">
    <property type="entry name" value="UDG"/>
    <property type="match status" value="1"/>
</dbReference>
<evidence type="ECO:0000313" key="13">
    <source>
        <dbReference type="EMBL" id="ARN23694.1"/>
    </source>
</evidence>
<evidence type="ECO:0000256" key="3">
    <source>
        <dbReference type="ARBA" id="ARBA00008184"/>
    </source>
</evidence>
<gene>
    <name evidence="9" type="primary">ung</name>
    <name evidence="13" type="ORF">A4W93_02490</name>
</gene>
<dbReference type="InterPro" id="IPR036895">
    <property type="entry name" value="Uracil-DNA_glycosylase-like_sf"/>
</dbReference>
<evidence type="ECO:0000259" key="12">
    <source>
        <dbReference type="SMART" id="SM00986"/>
    </source>
</evidence>
<evidence type="ECO:0000256" key="1">
    <source>
        <dbReference type="ARBA" id="ARBA00001400"/>
    </source>
</evidence>
<dbReference type="SMART" id="SM00987">
    <property type="entry name" value="UreE_C"/>
    <property type="match status" value="1"/>
</dbReference>
<dbReference type="NCBIfam" id="NF003592">
    <property type="entry name" value="PRK05254.1-5"/>
    <property type="match status" value="1"/>
</dbReference>
<dbReference type="CDD" id="cd10027">
    <property type="entry name" value="UDG-F1-like"/>
    <property type="match status" value="1"/>
</dbReference>
<evidence type="ECO:0000256" key="9">
    <source>
        <dbReference type="HAMAP-Rule" id="MF_00148"/>
    </source>
</evidence>
<dbReference type="InterPro" id="IPR002043">
    <property type="entry name" value="UDG_fam1"/>
</dbReference>
<comment type="catalytic activity">
    <reaction evidence="1 9 11">
        <text>Hydrolyzes single-stranded DNA or mismatched double-stranded DNA and polynucleotides, releasing free uracil.</text>
        <dbReference type="EC" id="3.2.2.27"/>
    </reaction>
</comment>
<keyword evidence="9" id="KW-0963">Cytoplasm</keyword>
<organism evidence="13 14">
    <name type="scientific">Piscinibacter gummiphilus</name>
    <dbReference type="NCBI Taxonomy" id="946333"/>
    <lineage>
        <taxon>Bacteria</taxon>
        <taxon>Pseudomonadati</taxon>
        <taxon>Pseudomonadota</taxon>
        <taxon>Betaproteobacteria</taxon>
        <taxon>Burkholderiales</taxon>
        <taxon>Sphaerotilaceae</taxon>
        <taxon>Piscinibacter</taxon>
    </lineage>
</organism>
<dbReference type="Pfam" id="PF03167">
    <property type="entry name" value="UDG"/>
    <property type="match status" value="1"/>
</dbReference>
<dbReference type="InterPro" id="IPR018085">
    <property type="entry name" value="Ura-DNA_Glyclase_AS"/>
</dbReference>
<sequence length="242" mass="26000">MFPADGRLAEPLSALLDRVPDGWRPIVERWRASEAGRSLVAYVDGRVADGATVYPVDVFRALRLTPLPDVKAVIVGQDPYHGPGQAQGLAFSVPSGLKTPPSLRNMFVELRRDLGGAPAGNDLSGWARQGVLLLNTCLTVEDGQPASHARRGWEALTEQLLHAVAARPEPCAYLLWGAHAQRFEGLIRATAPEGAPAPLILMSNHPSPLSARRPPVPFLGNGHFGEAARYLAAHGRPVDWLG</sequence>
<evidence type="ECO:0000256" key="5">
    <source>
        <dbReference type="ARBA" id="ARBA00018429"/>
    </source>
</evidence>
<keyword evidence="6 9" id="KW-0227">DNA damage</keyword>
<keyword evidence="7 9" id="KW-0378">Hydrolase</keyword>
<evidence type="ECO:0000256" key="10">
    <source>
        <dbReference type="PROSITE-ProRule" id="PRU10072"/>
    </source>
</evidence>
<accession>A0A1W6LHE0</accession>
<dbReference type="PANTHER" id="PTHR11264:SF0">
    <property type="entry name" value="URACIL-DNA GLYCOSYLASE"/>
    <property type="match status" value="1"/>
</dbReference>
<evidence type="ECO:0000256" key="8">
    <source>
        <dbReference type="ARBA" id="ARBA00023204"/>
    </source>
</evidence>
<feature type="active site" description="Proton acceptor" evidence="9 10">
    <location>
        <position position="78"/>
    </location>
</feature>
<dbReference type="Proteomes" id="UP000193427">
    <property type="component" value="Chromosome"/>
</dbReference>
<dbReference type="SUPFAM" id="SSF52141">
    <property type="entry name" value="Uracil-DNA glycosylase-like"/>
    <property type="match status" value="1"/>
</dbReference>
<dbReference type="KEGG" id="rgu:A4W93_02490"/>
<protein>
    <recommendedName>
        <fullName evidence="5 9">Uracil-DNA glycosylase</fullName>
        <shortName evidence="9">UDG</shortName>
        <ecNumber evidence="4 9">3.2.2.27</ecNumber>
    </recommendedName>
</protein>
<dbReference type="Gene3D" id="3.40.470.10">
    <property type="entry name" value="Uracil-DNA glycosylase-like domain"/>
    <property type="match status" value="1"/>
</dbReference>
<dbReference type="NCBIfam" id="NF003588">
    <property type="entry name" value="PRK05254.1-1"/>
    <property type="match status" value="1"/>
</dbReference>
<dbReference type="EC" id="3.2.2.27" evidence="4 9"/>
<dbReference type="EMBL" id="CP015118">
    <property type="protein sequence ID" value="ARN23694.1"/>
    <property type="molecule type" value="Genomic_DNA"/>
</dbReference>
<evidence type="ECO:0000256" key="11">
    <source>
        <dbReference type="RuleBase" id="RU003780"/>
    </source>
</evidence>
<dbReference type="AlphaFoldDB" id="A0A1W6LHE0"/>
<evidence type="ECO:0000256" key="7">
    <source>
        <dbReference type="ARBA" id="ARBA00022801"/>
    </source>
</evidence>
<dbReference type="GO" id="GO:0097510">
    <property type="term" value="P:base-excision repair, AP site formation via deaminated base removal"/>
    <property type="evidence" value="ECO:0007669"/>
    <property type="project" value="TreeGrafter"/>
</dbReference>
<dbReference type="GO" id="GO:0005737">
    <property type="term" value="C:cytoplasm"/>
    <property type="evidence" value="ECO:0007669"/>
    <property type="project" value="UniProtKB-SubCell"/>
</dbReference>
<proteinExistence type="inferred from homology"/>
<comment type="subcellular location">
    <subcellularLocation>
        <location evidence="9">Cytoplasm</location>
    </subcellularLocation>
</comment>
<dbReference type="PANTHER" id="PTHR11264">
    <property type="entry name" value="URACIL-DNA GLYCOSYLASE"/>
    <property type="match status" value="1"/>
</dbReference>
<reference evidence="13 14" key="1">
    <citation type="submission" date="2016-04" db="EMBL/GenBank/DDBJ databases">
        <title>Complete genome sequence of natural rubber-degrading, novel Gram-negative bacterium, Rhizobacter gummiphilus strain NS21.</title>
        <authorList>
            <person name="Tabata M."/>
            <person name="Kasai D."/>
            <person name="Fukuda M."/>
        </authorList>
    </citation>
    <scope>NUCLEOTIDE SEQUENCE [LARGE SCALE GENOMIC DNA]</scope>
    <source>
        <strain evidence="13 14">NS21</strain>
    </source>
</reference>
<dbReference type="STRING" id="946333.A4W93_02490"/>
<keyword evidence="8 9" id="KW-0234">DNA repair</keyword>
<comment type="function">
    <text evidence="2 9 11">Excises uracil residues from the DNA which can arise as a result of misincorporation of dUMP residues by DNA polymerase or due to deamination of cytosine.</text>
</comment>